<proteinExistence type="predicted"/>
<accession>A0A4V3UN96</accession>
<evidence type="ECO:0000313" key="1">
    <source>
        <dbReference type="EMBL" id="THC90324.1"/>
    </source>
</evidence>
<name>A0A4V3UN96_9EURO</name>
<reference evidence="1 2" key="1">
    <citation type="submission" date="2019-03" db="EMBL/GenBank/DDBJ databases">
        <title>The genome sequence of a newly discovered highly antifungal drug resistant Aspergillus species, Aspergillus tanneri NIH 1004.</title>
        <authorList>
            <person name="Mounaud S."/>
            <person name="Singh I."/>
            <person name="Joardar V."/>
            <person name="Pakala S."/>
            <person name="Pakala S."/>
            <person name="Venepally P."/>
            <person name="Hoover J."/>
            <person name="Nierman W."/>
            <person name="Chung J."/>
            <person name="Losada L."/>
        </authorList>
    </citation>
    <scope>NUCLEOTIDE SEQUENCE [LARGE SCALE GENOMIC DNA]</scope>
    <source>
        <strain evidence="1 2">NIH1004</strain>
    </source>
</reference>
<sequence length="15" mass="1538">MASNLGACVDLDTDL</sequence>
<comment type="caution">
    <text evidence="1">The sequence shown here is derived from an EMBL/GenBank/DDBJ whole genome shotgun (WGS) entry which is preliminary data.</text>
</comment>
<organism evidence="1 2">
    <name type="scientific">Aspergillus tanneri</name>
    <dbReference type="NCBI Taxonomy" id="1220188"/>
    <lineage>
        <taxon>Eukaryota</taxon>
        <taxon>Fungi</taxon>
        <taxon>Dikarya</taxon>
        <taxon>Ascomycota</taxon>
        <taxon>Pezizomycotina</taxon>
        <taxon>Eurotiomycetes</taxon>
        <taxon>Eurotiomycetidae</taxon>
        <taxon>Eurotiales</taxon>
        <taxon>Aspergillaceae</taxon>
        <taxon>Aspergillus</taxon>
        <taxon>Aspergillus subgen. Circumdati</taxon>
    </lineage>
</organism>
<gene>
    <name evidence="1" type="ORF">EYZ11_010203</name>
</gene>
<evidence type="ECO:0000313" key="2">
    <source>
        <dbReference type="Proteomes" id="UP000308092"/>
    </source>
</evidence>
<keyword evidence="2" id="KW-1185">Reference proteome</keyword>
<dbReference type="Proteomes" id="UP000308092">
    <property type="component" value="Unassembled WGS sequence"/>
</dbReference>
<dbReference type="VEuPathDB" id="FungiDB:EYZ11_010203"/>
<dbReference type="EMBL" id="SOSA01000533">
    <property type="protein sequence ID" value="THC90324.1"/>
    <property type="molecule type" value="Genomic_DNA"/>
</dbReference>
<protein>
    <submittedName>
        <fullName evidence="1">Uncharacterized protein</fullName>
    </submittedName>
</protein>